<sequence>MKVYNGPFGNYNAGTFGAVLNAMCEQEGRSSGIVGNYALGGNGKVLASPSSDKVVATYVWEGDEITFTWL</sequence>
<evidence type="ECO:0000313" key="1">
    <source>
        <dbReference type="EMBL" id="ARV76805.1"/>
    </source>
</evidence>
<keyword evidence="2" id="KW-1185">Reference proteome</keyword>
<dbReference type="EMBL" id="MF042360">
    <property type="protein sequence ID" value="ARV76805.1"/>
    <property type="molecule type" value="Genomic_DNA"/>
</dbReference>
<accession>A0A1Y0SWF0</accession>
<evidence type="ECO:0000313" key="2">
    <source>
        <dbReference type="Proteomes" id="UP000225448"/>
    </source>
</evidence>
<reference evidence="1 2" key="1">
    <citation type="submission" date="2017-05" db="EMBL/GenBank/DDBJ databases">
        <authorList>
            <person name="Song R."/>
            <person name="Chenine A.L."/>
            <person name="Ruprecht R.M."/>
        </authorList>
    </citation>
    <scope>NUCLEOTIDE SEQUENCE [LARGE SCALE GENOMIC DNA]</scope>
</reference>
<proteinExistence type="predicted"/>
<gene>
    <name evidence="1" type="ORF">PHABIO_174</name>
</gene>
<protein>
    <submittedName>
        <fullName evidence="1">Uncharacterized protein</fullName>
    </submittedName>
</protein>
<dbReference type="Proteomes" id="UP000225448">
    <property type="component" value="Segment"/>
</dbReference>
<name>A0A1Y0SWF0_9CAUD</name>
<organism evidence="1 2">
    <name type="scientific">Pseudomonas phage Phabio</name>
    <dbReference type="NCBI Taxonomy" id="2006668"/>
    <lineage>
        <taxon>Viruses</taxon>
        <taxon>Duplodnaviria</taxon>
        <taxon>Heunggongvirae</taxon>
        <taxon>Uroviricota</taxon>
        <taxon>Caudoviricetes</taxon>
        <taxon>Chimalliviridae</taxon>
        <taxon>Phabiovirus</taxon>
        <taxon>Phabiovirus phabio</taxon>
    </lineage>
</organism>